<proteinExistence type="predicted"/>
<protein>
    <submittedName>
        <fullName evidence="1">Uncharacterized protein</fullName>
    </submittedName>
</protein>
<dbReference type="EMBL" id="OV725078">
    <property type="protein sequence ID" value="CAH1392842.1"/>
    <property type="molecule type" value="Genomic_DNA"/>
</dbReference>
<reference evidence="1" key="1">
    <citation type="submission" date="2022-01" db="EMBL/GenBank/DDBJ databases">
        <authorList>
            <person name="King R."/>
        </authorList>
    </citation>
    <scope>NUCLEOTIDE SEQUENCE</scope>
</reference>
<organism evidence="1 2">
    <name type="scientific">Nezara viridula</name>
    <name type="common">Southern green stink bug</name>
    <name type="synonym">Cimex viridulus</name>
    <dbReference type="NCBI Taxonomy" id="85310"/>
    <lineage>
        <taxon>Eukaryota</taxon>
        <taxon>Metazoa</taxon>
        <taxon>Ecdysozoa</taxon>
        <taxon>Arthropoda</taxon>
        <taxon>Hexapoda</taxon>
        <taxon>Insecta</taxon>
        <taxon>Pterygota</taxon>
        <taxon>Neoptera</taxon>
        <taxon>Paraneoptera</taxon>
        <taxon>Hemiptera</taxon>
        <taxon>Heteroptera</taxon>
        <taxon>Panheteroptera</taxon>
        <taxon>Pentatomomorpha</taxon>
        <taxon>Pentatomoidea</taxon>
        <taxon>Pentatomidae</taxon>
        <taxon>Pentatominae</taxon>
        <taxon>Nezara</taxon>
    </lineage>
</organism>
<evidence type="ECO:0000313" key="2">
    <source>
        <dbReference type="Proteomes" id="UP001152798"/>
    </source>
</evidence>
<dbReference type="AlphaFoldDB" id="A0A9P0E5V5"/>
<name>A0A9P0E5V5_NEZVI</name>
<keyword evidence="2" id="KW-1185">Reference proteome</keyword>
<gene>
    <name evidence="1" type="ORF">NEZAVI_LOCUS3601</name>
</gene>
<dbReference type="Proteomes" id="UP001152798">
    <property type="component" value="Chromosome 2"/>
</dbReference>
<evidence type="ECO:0000313" key="1">
    <source>
        <dbReference type="EMBL" id="CAH1392842.1"/>
    </source>
</evidence>
<sequence>MILCFGGSLRVSSKIPLQFTRSGQISIGCIRTFRSSSLHRIGPQESLISTQSELERMSYNRAHPNLESLKQSLLRAVERFPQ</sequence>
<accession>A0A9P0E5V5</accession>